<reference evidence="3 4" key="1">
    <citation type="submission" date="2019-01" db="EMBL/GenBank/DDBJ databases">
        <authorList>
            <person name="Chen W.-M."/>
        </authorList>
    </citation>
    <scope>NUCLEOTIDE SEQUENCE [LARGE SCALE GENOMIC DNA]</scope>
    <source>
        <strain evidence="3 4">CCP-6</strain>
    </source>
</reference>
<evidence type="ECO:0008006" key="5">
    <source>
        <dbReference type="Google" id="ProtNLM"/>
    </source>
</evidence>
<gene>
    <name evidence="3" type="ORF">EOD42_10700</name>
</gene>
<organism evidence="3 4">
    <name type="scientific">Rhodovarius crocodyli</name>
    <dbReference type="NCBI Taxonomy" id="1979269"/>
    <lineage>
        <taxon>Bacteria</taxon>
        <taxon>Pseudomonadati</taxon>
        <taxon>Pseudomonadota</taxon>
        <taxon>Alphaproteobacteria</taxon>
        <taxon>Acetobacterales</taxon>
        <taxon>Roseomonadaceae</taxon>
        <taxon>Rhodovarius</taxon>
    </lineage>
</organism>
<keyword evidence="2" id="KW-0732">Signal</keyword>
<evidence type="ECO:0000256" key="2">
    <source>
        <dbReference type="SAM" id="SignalP"/>
    </source>
</evidence>
<dbReference type="AlphaFoldDB" id="A0A437MGZ8"/>
<evidence type="ECO:0000313" key="3">
    <source>
        <dbReference type="EMBL" id="RVT96865.1"/>
    </source>
</evidence>
<dbReference type="OrthoDB" id="9951340at2"/>
<name>A0A437MGZ8_9PROT</name>
<sequence>MERRRLFFLGLAGTAAMATAALSSAEAAPRTPSPALPAGPAEPQELLPENAVLQNEMAEEGDIELAQYYGGPPRRRGPRCWVQTRQVRFRDRWGHWRVRTVQRRVCR</sequence>
<dbReference type="EMBL" id="SACL01000003">
    <property type="protein sequence ID" value="RVT96865.1"/>
    <property type="molecule type" value="Genomic_DNA"/>
</dbReference>
<feature type="region of interest" description="Disordered" evidence="1">
    <location>
        <begin position="25"/>
        <end position="45"/>
    </location>
</feature>
<proteinExistence type="predicted"/>
<feature type="signal peptide" evidence="2">
    <location>
        <begin position="1"/>
        <end position="20"/>
    </location>
</feature>
<dbReference type="Proteomes" id="UP000282957">
    <property type="component" value="Unassembled WGS sequence"/>
</dbReference>
<keyword evidence="4" id="KW-1185">Reference proteome</keyword>
<feature type="chain" id="PRO_5019206484" description="Protamine-2 (Modular protein)" evidence="2">
    <location>
        <begin position="21"/>
        <end position="107"/>
    </location>
</feature>
<evidence type="ECO:0000313" key="4">
    <source>
        <dbReference type="Proteomes" id="UP000282957"/>
    </source>
</evidence>
<dbReference type="PROSITE" id="PS51318">
    <property type="entry name" value="TAT"/>
    <property type="match status" value="1"/>
</dbReference>
<comment type="caution">
    <text evidence="3">The sequence shown here is derived from an EMBL/GenBank/DDBJ whole genome shotgun (WGS) entry which is preliminary data.</text>
</comment>
<dbReference type="RefSeq" id="WP_127787512.1">
    <property type="nucleotide sequence ID" value="NZ_SACL01000003.1"/>
</dbReference>
<dbReference type="InterPro" id="IPR006311">
    <property type="entry name" value="TAT_signal"/>
</dbReference>
<accession>A0A437MGZ8</accession>
<protein>
    <recommendedName>
        <fullName evidence="5">Protamine-2 (Modular protein)</fullName>
    </recommendedName>
</protein>
<evidence type="ECO:0000256" key="1">
    <source>
        <dbReference type="SAM" id="MobiDB-lite"/>
    </source>
</evidence>